<sequence length="147" mass="16960">MSAVHLIARAISFTARRRKDPWPLPHSPQHLASTTTASDIPPPVPIARPRETIHTTRARLIYQSRKRGTLESDLLLSTFARDHLHSMSIEELREYDKLLDEPDWDIYYWATGNRTPPQRWASSHLLQKLRVHAKNEGKVVRSMPPLS</sequence>
<comment type="subcellular location">
    <subcellularLocation>
        <location evidence="3">Mitochondrion matrix</location>
    </subcellularLocation>
</comment>
<keyword evidence="1 3" id="KW-0496">Mitochondrion</keyword>
<reference evidence="5 6" key="1">
    <citation type="submission" date="2014-04" db="EMBL/GenBank/DDBJ databases">
        <authorList>
            <consortium name="DOE Joint Genome Institute"/>
            <person name="Kuo A."/>
            <person name="Kohler A."/>
            <person name="Nagy L.G."/>
            <person name="Floudas D."/>
            <person name="Copeland A."/>
            <person name="Barry K.W."/>
            <person name="Cichocki N."/>
            <person name="Veneault-Fourrey C."/>
            <person name="LaButti K."/>
            <person name="Lindquist E.A."/>
            <person name="Lipzen A."/>
            <person name="Lundell T."/>
            <person name="Morin E."/>
            <person name="Murat C."/>
            <person name="Sun H."/>
            <person name="Tunlid A."/>
            <person name="Henrissat B."/>
            <person name="Grigoriev I.V."/>
            <person name="Hibbett D.S."/>
            <person name="Martin F."/>
            <person name="Nordberg H.P."/>
            <person name="Cantor M.N."/>
            <person name="Hua S.X."/>
        </authorList>
    </citation>
    <scope>NUCLEOTIDE SEQUENCE [LARGE SCALE GENOMIC DNA]</scope>
    <source>
        <strain evidence="5 6">Foug A</strain>
    </source>
</reference>
<dbReference type="InterPro" id="IPR005631">
    <property type="entry name" value="SDH"/>
</dbReference>
<comment type="similarity">
    <text evidence="3">Belongs to the SDHAF2 family.</text>
</comment>
<reference evidence="6" key="2">
    <citation type="submission" date="2015-01" db="EMBL/GenBank/DDBJ databases">
        <title>Evolutionary Origins and Diversification of the Mycorrhizal Mutualists.</title>
        <authorList>
            <consortium name="DOE Joint Genome Institute"/>
            <consortium name="Mycorrhizal Genomics Consortium"/>
            <person name="Kohler A."/>
            <person name="Kuo A."/>
            <person name="Nagy L.G."/>
            <person name="Floudas D."/>
            <person name="Copeland A."/>
            <person name="Barry K.W."/>
            <person name="Cichocki N."/>
            <person name="Veneault-Fourrey C."/>
            <person name="LaButti K."/>
            <person name="Lindquist E.A."/>
            <person name="Lipzen A."/>
            <person name="Lundell T."/>
            <person name="Morin E."/>
            <person name="Murat C."/>
            <person name="Riley R."/>
            <person name="Ohm R."/>
            <person name="Sun H."/>
            <person name="Tunlid A."/>
            <person name="Henrissat B."/>
            <person name="Grigoriev I.V."/>
            <person name="Hibbett D.S."/>
            <person name="Martin F."/>
        </authorList>
    </citation>
    <scope>NUCLEOTIDE SEQUENCE [LARGE SCALE GENOMIC DNA]</scope>
    <source>
        <strain evidence="6">Foug A</strain>
    </source>
</reference>
<evidence type="ECO:0000256" key="2">
    <source>
        <dbReference type="ARBA" id="ARBA00023186"/>
    </source>
</evidence>
<evidence type="ECO:0000313" key="5">
    <source>
        <dbReference type="EMBL" id="KIM70588.1"/>
    </source>
</evidence>
<evidence type="ECO:0000256" key="1">
    <source>
        <dbReference type="ARBA" id="ARBA00023128"/>
    </source>
</evidence>
<comment type="subunit">
    <text evidence="3">Interacts with the flavoprotein subunit within the SDH catalytic dimer.</text>
</comment>
<dbReference type="InterPro" id="IPR036714">
    <property type="entry name" value="SDH_sf"/>
</dbReference>
<dbReference type="GO" id="GO:0005759">
    <property type="term" value="C:mitochondrial matrix"/>
    <property type="evidence" value="ECO:0007669"/>
    <property type="project" value="UniProtKB-SubCell"/>
</dbReference>
<feature type="region of interest" description="Disordered" evidence="4">
    <location>
        <begin position="20"/>
        <end position="48"/>
    </location>
</feature>
<accession>A0A0C3AA43</accession>
<dbReference type="InParanoid" id="A0A0C3AA43"/>
<dbReference type="GO" id="GO:0006099">
    <property type="term" value="P:tricarboxylic acid cycle"/>
    <property type="evidence" value="ECO:0007669"/>
    <property type="project" value="TreeGrafter"/>
</dbReference>
<dbReference type="FunFam" id="1.10.150.250:FF:000004">
    <property type="entry name" value="Succinate dehydrogenase assembly factor 2, mitochondrial"/>
    <property type="match status" value="1"/>
</dbReference>
<dbReference type="InterPro" id="IPR028882">
    <property type="entry name" value="SDHAF2"/>
</dbReference>
<proteinExistence type="inferred from homology"/>
<keyword evidence="6" id="KW-1185">Reference proteome</keyword>
<protein>
    <recommendedName>
        <fullName evidence="3">Succinate dehydrogenase assembly factor 2, mitochondrial</fullName>
        <shortName evidence="3">SDH assembly factor 2</shortName>
        <shortName evidence="3">SDHAF2</shortName>
    </recommendedName>
</protein>
<dbReference type="EMBL" id="KN822004">
    <property type="protein sequence ID" value="KIM70588.1"/>
    <property type="molecule type" value="Genomic_DNA"/>
</dbReference>
<organism evidence="5 6">
    <name type="scientific">Scleroderma citrinum Foug A</name>
    <dbReference type="NCBI Taxonomy" id="1036808"/>
    <lineage>
        <taxon>Eukaryota</taxon>
        <taxon>Fungi</taxon>
        <taxon>Dikarya</taxon>
        <taxon>Basidiomycota</taxon>
        <taxon>Agaricomycotina</taxon>
        <taxon>Agaricomycetes</taxon>
        <taxon>Agaricomycetidae</taxon>
        <taxon>Boletales</taxon>
        <taxon>Sclerodermatineae</taxon>
        <taxon>Sclerodermataceae</taxon>
        <taxon>Scleroderma</taxon>
    </lineage>
</organism>
<dbReference type="GO" id="GO:0034553">
    <property type="term" value="P:mitochondrial respiratory chain complex II assembly"/>
    <property type="evidence" value="ECO:0007669"/>
    <property type="project" value="TreeGrafter"/>
</dbReference>
<dbReference type="SUPFAM" id="SSF109910">
    <property type="entry name" value="YgfY-like"/>
    <property type="match status" value="1"/>
</dbReference>
<comment type="function">
    <text evidence="3">Plays an essential role in the assembly of succinate dehydrogenase (SDH), an enzyme complex (also referred to as respiratory complex II) that is a component of both the tricarboxylic acid (TCA) cycle and the mitochondrial electron transport chain, and which couples the oxidation of succinate to fumarate with the reduction of ubiquinone (coenzyme Q) to ubiquinol. Required for flavinylation (covalent attachment of FAD) of the flavoprotein subunit of the SDH catalytic dimer.</text>
</comment>
<keyword evidence="2 3" id="KW-0143">Chaperone</keyword>
<dbReference type="HOGENOM" id="CLU_103054_0_0_1"/>
<evidence type="ECO:0000313" key="6">
    <source>
        <dbReference type="Proteomes" id="UP000053989"/>
    </source>
</evidence>
<dbReference type="Proteomes" id="UP000053989">
    <property type="component" value="Unassembled WGS sequence"/>
</dbReference>
<evidence type="ECO:0000256" key="4">
    <source>
        <dbReference type="SAM" id="MobiDB-lite"/>
    </source>
</evidence>
<dbReference type="HAMAP" id="MF_03057">
    <property type="entry name" value="SDHAF2"/>
    <property type="match status" value="1"/>
</dbReference>
<dbReference type="AlphaFoldDB" id="A0A0C3AA43"/>
<gene>
    <name evidence="5" type="ORF">SCLCIDRAFT_100765</name>
</gene>
<name>A0A0C3AA43_9AGAM</name>
<dbReference type="FunCoup" id="A0A0C3AA43">
    <property type="interactions" value="372"/>
</dbReference>
<dbReference type="OrthoDB" id="284292at2759"/>
<dbReference type="PANTHER" id="PTHR12469">
    <property type="entry name" value="PROTEIN EMI5 HOMOLOG, MITOCHONDRIAL"/>
    <property type="match status" value="1"/>
</dbReference>
<dbReference type="PANTHER" id="PTHR12469:SF2">
    <property type="entry name" value="SUCCINATE DEHYDROGENASE ASSEMBLY FACTOR 2, MITOCHONDRIAL"/>
    <property type="match status" value="1"/>
</dbReference>
<dbReference type="Pfam" id="PF03937">
    <property type="entry name" value="Sdh5"/>
    <property type="match status" value="1"/>
</dbReference>
<dbReference type="Gene3D" id="1.10.150.250">
    <property type="entry name" value="Flavinator of succinate dehydrogenase"/>
    <property type="match status" value="1"/>
</dbReference>
<dbReference type="STRING" id="1036808.A0A0C3AA43"/>
<dbReference type="GO" id="GO:0006121">
    <property type="term" value="P:mitochondrial electron transport, succinate to ubiquinone"/>
    <property type="evidence" value="ECO:0007669"/>
    <property type="project" value="UniProtKB-UniRule"/>
</dbReference>
<evidence type="ECO:0000256" key="3">
    <source>
        <dbReference type="HAMAP-Rule" id="MF_03057"/>
    </source>
</evidence>